<evidence type="ECO:0000256" key="1">
    <source>
        <dbReference type="SAM" id="MobiDB-lite"/>
    </source>
</evidence>
<evidence type="ECO:0000313" key="2">
    <source>
        <dbReference type="EMBL" id="ORY10201.1"/>
    </source>
</evidence>
<keyword evidence="3" id="KW-1185">Reference proteome</keyword>
<dbReference type="PANTHER" id="PTHR42085">
    <property type="entry name" value="F-BOX DOMAIN-CONTAINING PROTEIN"/>
    <property type="match status" value="1"/>
</dbReference>
<dbReference type="PANTHER" id="PTHR42085:SF1">
    <property type="entry name" value="F-BOX DOMAIN-CONTAINING PROTEIN"/>
    <property type="match status" value="1"/>
</dbReference>
<dbReference type="Proteomes" id="UP000193144">
    <property type="component" value="Unassembled WGS sequence"/>
</dbReference>
<dbReference type="EMBL" id="MCFA01000076">
    <property type="protein sequence ID" value="ORY10201.1"/>
    <property type="molecule type" value="Genomic_DNA"/>
</dbReference>
<protein>
    <submittedName>
        <fullName evidence="2">Uncharacterized protein</fullName>
    </submittedName>
</protein>
<dbReference type="AlphaFoldDB" id="A0A1Y1ZIY8"/>
<sequence length="141" mass="15251">MTATTAIDPKMDTSATTKSPDAISETIKMPTTNASSLLRLPGEIRNRIYASALTAPSGLTYRSSISTGKFYFCESDPTSGGSEYNQLKYTCRQLYAETASLESRVNVIIFNQSCPNPTPPIAQFQELAGAIMATKSFGFVE</sequence>
<accession>A0A1Y1ZIY8</accession>
<reference evidence="2 3" key="1">
    <citation type="submission" date="2016-07" db="EMBL/GenBank/DDBJ databases">
        <title>Pervasive Adenine N6-methylation of Active Genes in Fungi.</title>
        <authorList>
            <consortium name="DOE Joint Genome Institute"/>
            <person name="Mondo S.J."/>
            <person name="Dannebaum R.O."/>
            <person name="Kuo R.C."/>
            <person name="Labutti K."/>
            <person name="Haridas S."/>
            <person name="Kuo A."/>
            <person name="Salamov A."/>
            <person name="Ahrendt S.R."/>
            <person name="Lipzen A."/>
            <person name="Sullivan W."/>
            <person name="Andreopoulos W.B."/>
            <person name="Clum A."/>
            <person name="Lindquist E."/>
            <person name="Daum C."/>
            <person name="Ramamoorthy G.K."/>
            <person name="Gryganskyi A."/>
            <person name="Culley D."/>
            <person name="Magnuson J.K."/>
            <person name="James T.Y."/>
            <person name="O'Malley M.A."/>
            <person name="Stajich J.E."/>
            <person name="Spatafora J.W."/>
            <person name="Visel A."/>
            <person name="Grigoriev I.V."/>
        </authorList>
    </citation>
    <scope>NUCLEOTIDE SEQUENCE [LARGE SCALE GENOMIC DNA]</scope>
    <source>
        <strain evidence="2 3">CBS 115471</strain>
    </source>
</reference>
<gene>
    <name evidence="2" type="ORF">BCR34DRAFT_588801</name>
</gene>
<organism evidence="2 3">
    <name type="scientific">Clohesyomyces aquaticus</name>
    <dbReference type="NCBI Taxonomy" id="1231657"/>
    <lineage>
        <taxon>Eukaryota</taxon>
        <taxon>Fungi</taxon>
        <taxon>Dikarya</taxon>
        <taxon>Ascomycota</taxon>
        <taxon>Pezizomycotina</taxon>
        <taxon>Dothideomycetes</taxon>
        <taxon>Pleosporomycetidae</taxon>
        <taxon>Pleosporales</taxon>
        <taxon>Lindgomycetaceae</taxon>
        <taxon>Clohesyomyces</taxon>
    </lineage>
</organism>
<dbReference type="OrthoDB" id="5413827at2759"/>
<name>A0A1Y1ZIY8_9PLEO</name>
<feature type="region of interest" description="Disordered" evidence="1">
    <location>
        <begin position="1"/>
        <end position="22"/>
    </location>
</feature>
<comment type="caution">
    <text evidence="2">The sequence shown here is derived from an EMBL/GenBank/DDBJ whole genome shotgun (WGS) entry which is preliminary data.</text>
</comment>
<dbReference type="InterPro" id="IPR038883">
    <property type="entry name" value="AN11006-like"/>
</dbReference>
<proteinExistence type="predicted"/>
<evidence type="ECO:0000313" key="3">
    <source>
        <dbReference type="Proteomes" id="UP000193144"/>
    </source>
</evidence>